<dbReference type="EMBL" id="JAZGSY010000114">
    <property type="protein sequence ID" value="KAL1840421.1"/>
    <property type="molecule type" value="Genomic_DNA"/>
</dbReference>
<feature type="region of interest" description="Disordered" evidence="1">
    <location>
        <begin position="57"/>
        <end position="78"/>
    </location>
</feature>
<feature type="compositionally biased region" description="Polar residues" evidence="1">
    <location>
        <begin position="485"/>
        <end position="496"/>
    </location>
</feature>
<feature type="region of interest" description="Disordered" evidence="1">
    <location>
        <begin position="342"/>
        <end position="375"/>
    </location>
</feature>
<feature type="compositionally biased region" description="Basic and acidic residues" evidence="1">
    <location>
        <begin position="67"/>
        <end position="78"/>
    </location>
</feature>
<feature type="compositionally biased region" description="Low complexity" evidence="1">
    <location>
        <begin position="205"/>
        <end position="215"/>
    </location>
</feature>
<name>A0ABR3VH45_HUMIN</name>
<organism evidence="2 3">
    <name type="scientific">Humicola insolens</name>
    <name type="common">Soft-rot fungus</name>
    <dbReference type="NCBI Taxonomy" id="85995"/>
    <lineage>
        <taxon>Eukaryota</taxon>
        <taxon>Fungi</taxon>
        <taxon>Dikarya</taxon>
        <taxon>Ascomycota</taxon>
        <taxon>Pezizomycotina</taxon>
        <taxon>Sordariomycetes</taxon>
        <taxon>Sordariomycetidae</taxon>
        <taxon>Sordariales</taxon>
        <taxon>Chaetomiaceae</taxon>
        <taxon>Mycothermus</taxon>
    </lineage>
</organism>
<keyword evidence="3" id="KW-1185">Reference proteome</keyword>
<evidence type="ECO:0000313" key="3">
    <source>
        <dbReference type="Proteomes" id="UP001583172"/>
    </source>
</evidence>
<feature type="region of interest" description="Disordered" evidence="1">
    <location>
        <begin position="722"/>
        <end position="805"/>
    </location>
</feature>
<sequence length="891" mass="94829">MGNSSKFSLSLPGRKPKAAPVGPPPGPWATKAQRILGNAEINDQLARQPWESAISVAVSDPTNGDGRIQDGRASRNRRWEEESDIIPATLDNTQVDAVSMMPDAATDASSLRRRQSSSTIRSYYDKSKLPLSISQQTSNSAMAKGLPAKAQALLDIDGEYSDMLQPKKAKKKPSKLDLSGLIQKHLSPKHLNPANWGLPLRPESTVGSVSSVSVSPAPTFASMPAPMDHGSRPTTTGRRDQSSSSYDAIARPVSAQDRPSKQSVELHNLYDHYEQRTFADALDRDVQGLDFSPLPSPAGPIPSFPLPPSVQTGKAYLSPGHQNTRPAKQPQGLNAADLRLTGAASPSSPVAADCASISSRHTRTSKASKRTDRSLPEIDLLQNSVLALSSDSEDDYEMSKDSLAVPNLSDGQLSPPSPQSPAFITEGKNGKNTNVSGSQYLANSQGPPGKAPPKITPRTSSLNARTYPVLVNTLNHETSRLSIGTTSTDRTVTTQKAPRKMRSESEFEFPAPPLRRGGRSASVSQATASPRSISPMNPDLYPSSIPEDAPLPITRRASIASSIDGVTNERFMAVTRQEEMLLSALRMKRARMRGEEMSTENSADETDAVPPTPATTTTITTDFHPLTRQTTIDSMVPGHGPGMSRKSSMSILREAGALTARPKQQTSTSTAAAARDRLRIMVDNIHRASYDTIVGATQLRTPMSELSEFILHYEGNHSPSNGVNFLASPSPPGSSISGGGGGFPGLKREDSRSSSSASSARSGQIRHRPSLSAMAGSGTGSGSGSGSVRRPRREGSSASSIARRDSALRRAATSLDQAVSAVAQVHHVQDGMATRQVLEDLVEDEDEVGVPRPDSPIESEIFGLRGEGEGIRSKAVRLSAVGLLKPDGVEG</sequence>
<feature type="compositionally biased region" description="Low complexity" evidence="1">
    <location>
        <begin position="753"/>
        <end position="762"/>
    </location>
</feature>
<feature type="compositionally biased region" description="Polar residues" evidence="1">
    <location>
        <begin position="232"/>
        <end position="246"/>
    </location>
</feature>
<feature type="region of interest" description="Disordered" evidence="1">
    <location>
        <begin position="405"/>
        <end position="463"/>
    </location>
</feature>
<dbReference type="Proteomes" id="UP001583172">
    <property type="component" value="Unassembled WGS sequence"/>
</dbReference>
<comment type="caution">
    <text evidence="2">The sequence shown here is derived from an EMBL/GenBank/DDBJ whole genome shotgun (WGS) entry which is preliminary data.</text>
</comment>
<feature type="compositionally biased region" description="Polar residues" evidence="1">
    <location>
        <begin position="521"/>
        <end position="535"/>
    </location>
</feature>
<feature type="region of interest" description="Disordered" evidence="1">
    <location>
        <begin position="205"/>
        <end position="261"/>
    </location>
</feature>
<gene>
    <name evidence="2" type="ORF">VTJ49DRAFT_495</name>
</gene>
<feature type="region of interest" description="Disordered" evidence="1">
    <location>
        <begin position="1"/>
        <end position="31"/>
    </location>
</feature>
<reference evidence="2 3" key="1">
    <citation type="journal article" date="2024" name="Commun. Biol.">
        <title>Comparative genomic analysis of thermophilic fungi reveals convergent evolutionary adaptations and gene losses.</title>
        <authorList>
            <person name="Steindorff A.S."/>
            <person name="Aguilar-Pontes M.V."/>
            <person name="Robinson A.J."/>
            <person name="Andreopoulos B."/>
            <person name="LaButti K."/>
            <person name="Kuo A."/>
            <person name="Mondo S."/>
            <person name="Riley R."/>
            <person name="Otillar R."/>
            <person name="Haridas S."/>
            <person name="Lipzen A."/>
            <person name="Grimwood J."/>
            <person name="Schmutz J."/>
            <person name="Clum A."/>
            <person name="Reid I.D."/>
            <person name="Moisan M.C."/>
            <person name="Butler G."/>
            <person name="Nguyen T.T.M."/>
            <person name="Dewar K."/>
            <person name="Conant G."/>
            <person name="Drula E."/>
            <person name="Henrissat B."/>
            <person name="Hansel C."/>
            <person name="Singer S."/>
            <person name="Hutchinson M.I."/>
            <person name="de Vries R.P."/>
            <person name="Natvig D.O."/>
            <person name="Powell A.J."/>
            <person name="Tsang A."/>
            <person name="Grigoriev I.V."/>
        </authorList>
    </citation>
    <scope>NUCLEOTIDE SEQUENCE [LARGE SCALE GENOMIC DNA]</scope>
    <source>
        <strain evidence="2 3">CBS 620.91</strain>
    </source>
</reference>
<proteinExistence type="predicted"/>
<protein>
    <submittedName>
        <fullName evidence="2">Uncharacterized protein</fullName>
    </submittedName>
</protein>
<feature type="compositionally biased region" description="Polar residues" evidence="1">
    <location>
        <begin position="430"/>
        <end position="446"/>
    </location>
</feature>
<accession>A0ABR3VH45</accession>
<feature type="region of interest" description="Disordered" evidence="1">
    <location>
        <begin position="485"/>
        <end position="541"/>
    </location>
</feature>
<evidence type="ECO:0000313" key="2">
    <source>
        <dbReference type="EMBL" id="KAL1840421.1"/>
    </source>
</evidence>
<feature type="region of interest" description="Disordered" evidence="1">
    <location>
        <begin position="596"/>
        <end position="619"/>
    </location>
</feature>
<evidence type="ECO:0000256" key="1">
    <source>
        <dbReference type="SAM" id="MobiDB-lite"/>
    </source>
</evidence>